<dbReference type="PATRIC" id="fig|1129374.4.peg.1422"/>
<reference evidence="5 6" key="1">
    <citation type="journal article" date="2012" name="J. Bacteriol.">
        <title>Genome Sequence of Extracellular-Protease-Producing Alishewanella jeotgali Isolated from Traditional Korean Fermented Seafood.</title>
        <authorList>
            <person name="Jung J."/>
            <person name="Chun J."/>
            <person name="Park W."/>
        </authorList>
    </citation>
    <scope>NUCLEOTIDE SEQUENCE [LARGE SCALE GENOMIC DNA]</scope>
    <source>
        <strain evidence="5 6">KCTC 22429</strain>
    </source>
</reference>
<dbReference type="GO" id="GO:0016301">
    <property type="term" value="F:kinase activity"/>
    <property type="evidence" value="ECO:0007669"/>
    <property type="project" value="UniProtKB-KW"/>
</dbReference>
<keyword evidence="6" id="KW-1185">Reference proteome</keyword>
<dbReference type="eggNOG" id="COG3706">
    <property type="taxonomic scope" value="Bacteria"/>
</dbReference>
<feature type="transmembrane region" description="Helical" evidence="1">
    <location>
        <begin position="310"/>
        <end position="331"/>
    </location>
</feature>
<feature type="transmembrane region" description="Helical" evidence="1">
    <location>
        <begin position="368"/>
        <end position="384"/>
    </location>
</feature>
<dbReference type="InterPro" id="IPR011623">
    <property type="entry name" value="7TMR_DISM_rcpt_extracell_dom1"/>
</dbReference>
<dbReference type="InterPro" id="IPR011622">
    <property type="entry name" value="7TMR_DISM_rcpt_extracell_dom2"/>
</dbReference>
<dbReference type="RefSeq" id="WP_008950292.1">
    <property type="nucleotide sequence ID" value="NZ_AHTH01000017.1"/>
</dbReference>
<keyword evidence="1" id="KW-0812">Transmembrane</keyword>
<dbReference type="Pfam" id="PF07695">
    <property type="entry name" value="7TMR-DISM_7TM"/>
    <property type="match status" value="1"/>
</dbReference>
<keyword evidence="1" id="KW-1133">Transmembrane helix</keyword>
<keyword evidence="5" id="KW-0808">Transferase</keyword>
<protein>
    <submittedName>
        <fullName evidence="5">Putative two-component system sensor kinase</fullName>
    </submittedName>
</protein>
<comment type="caution">
    <text evidence="5">The sequence shown here is derived from an EMBL/GenBank/DDBJ whole genome shotgun (WGS) entry which is preliminary data.</text>
</comment>
<feature type="domain" description="7TM-DISM receptor extracellular" evidence="4">
    <location>
        <begin position="52"/>
        <end position="176"/>
    </location>
</feature>
<feature type="transmembrane region" description="Helical" evidence="1">
    <location>
        <begin position="219"/>
        <end position="242"/>
    </location>
</feature>
<feature type="transmembrane region" description="Helical" evidence="1">
    <location>
        <begin position="286"/>
        <end position="304"/>
    </location>
</feature>
<dbReference type="EMBL" id="AHTH01000017">
    <property type="protein sequence ID" value="EHR41372.1"/>
    <property type="molecule type" value="Genomic_DNA"/>
</dbReference>
<dbReference type="AlphaFoldDB" id="H3ZDJ8"/>
<evidence type="ECO:0000313" key="5">
    <source>
        <dbReference type="EMBL" id="EHR41372.1"/>
    </source>
</evidence>
<feature type="domain" description="7TM-DISM receptor extracellular" evidence="3">
    <location>
        <begin position="193"/>
        <end position="375"/>
    </location>
</feature>
<dbReference type="Gene3D" id="2.60.40.2380">
    <property type="match status" value="1"/>
</dbReference>
<dbReference type="Proteomes" id="UP000012046">
    <property type="component" value="Unassembled WGS sequence"/>
</dbReference>
<evidence type="ECO:0000259" key="3">
    <source>
        <dbReference type="Pfam" id="PF07695"/>
    </source>
</evidence>
<keyword evidence="1" id="KW-0472">Membrane</keyword>
<name>H3ZDJ8_9ALTE</name>
<feature type="transmembrane region" description="Helical" evidence="1">
    <location>
        <begin position="194"/>
        <end position="212"/>
    </location>
</feature>
<accession>H3ZDJ8</accession>
<dbReference type="STRING" id="1129374.AJE_07116"/>
<feature type="transmembrane region" description="Helical" evidence="1">
    <location>
        <begin position="254"/>
        <end position="274"/>
    </location>
</feature>
<feature type="chain" id="PRO_5003591974" evidence="2">
    <location>
        <begin position="24"/>
        <end position="393"/>
    </location>
</feature>
<evidence type="ECO:0000256" key="2">
    <source>
        <dbReference type="SAM" id="SignalP"/>
    </source>
</evidence>
<feature type="signal peptide" evidence="2">
    <location>
        <begin position="1"/>
        <end position="23"/>
    </location>
</feature>
<dbReference type="Pfam" id="PF07696">
    <property type="entry name" value="7TMR-DISMED2"/>
    <property type="match status" value="1"/>
</dbReference>
<evidence type="ECO:0000256" key="1">
    <source>
        <dbReference type="SAM" id="Phobius"/>
    </source>
</evidence>
<organism evidence="5 6">
    <name type="scientific">Alishewanella jeotgali KCTC 22429</name>
    <dbReference type="NCBI Taxonomy" id="1129374"/>
    <lineage>
        <taxon>Bacteria</taxon>
        <taxon>Pseudomonadati</taxon>
        <taxon>Pseudomonadota</taxon>
        <taxon>Gammaproteobacteria</taxon>
        <taxon>Alteromonadales</taxon>
        <taxon>Alteromonadaceae</taxon>
        <taxon>Alishewanella</taxon>
    </lineage>
</organism>
<gene>
    <name evidence="5" type="ORF">AJE_07116</name>
</gene>
<keyword evidence="2" id="KW-0732">Signal</keyword>
<keyword evidence="5" id="KW-0418">Kinase</keyword>
<evidence type="ECO:0000313" key="6">
    <source>
        <dbReference type="Proteomes" id="UP000012046"/>
    </source>
</evidence>
<proteinExistence type="predicted"/>
<sequence length="393" mass="43743">MLLWLRRFTCLLLAMVFSQQSYAIEQPLAEQLLQRSIVVPKVQYQITAVELSAEELIRDRALFHQFNDLPAGKATLRVTAQQALWLLVQLNNPFPEPWQAWLHYPFLPADRLSFYQLQPEIPSAQLLGKTGSLLPYSERALPVRGYVQSISLEANGSATLLLKIQDASLLGTELRLASLPILLAEAQQQLLEDALLSGVLLLLVLTILYCSWLQRNTALCFLAGFYLSFALVLGILNGLAFNQLWPVYPELNPVILYIAVGSCLLCLSLFSRRSLLQYAGSRARQLNMLAAAAALLLIFSPLFASGPLKLQLLFVSVSVTLSIVIIQAIYISLTTELKAAPRYALQATLGTFCLLFVQTRYLSGFAEWLNLAIFLLLVSSALLLQPARSQYVN</sequence>
<evidence type="ECO:0000259" key="4">
    <source>
        <dbReference type="Pfam" id="PF07696"/>
    </source>
</evidence>